<evidence type="ECO:0000256" key="6">
    <source>
        <dbReference type="SAM" id="Phobius"/>
    </source>
</evidence>
<gene>
    <name evidence="7" type="ORF">LTR16_011599</name>
</gene>
<feature type="transmembrane region" description="Helical" evidence="6">
    <location>
        <begin position="84"/>
        <end position="109"/>
    </location>
</feature>
<organism evidence="7 8">
    <name type="scientific">Cryomyces antarcticus</name>
    <dbReference type="NCBI Taxonomy" id="329879"/>
    <lineage>
        <taxon>Eukaryota</taxon>
        <taxon>Fungi</taxon>
        <taxon>Dikarya</taxon>
        <taxon>Ascomycota</taxon>
        <taxon>Pezizomycotina</taxon>
        <taxon>Dothideomycetes</taxon>
        <taxon>Dothideomycetes incertae sedis</taxon>
        <taxon>Cryomyces</taxon>
    </lineage>
</organism>
<evidence type="ECO:0008006" key="9">
    <source>
        <dbReference type="Google" id="ProtNLM"/>
    </source>
</evidence>
<dbReference type="PANTHER" id="PTHR23501">
    <property type="entry name" value="MAJOR FACILITATOR SUPERFAMILY"/>
    <property type="match status" value="1"/>
</dbReference>
<keyword evidence="5 6" id="KW-0472">Membrane</keyword>
<comment type="subcellular location">
    <subcellularLocation>
        <location evidence="1">Membrane</location>
        <topology evidence="1">Multi-pass membrane protein</topology>
    </subcellularLocation>
</comment>
<dbReference type="PANTHER" id="PTHR23501:SF102">
    <property type="entry name" value="DRUG TRANSPORTER, PUTATIVE (AFU_ORTHOLOGUE AFUA_3G08530)-RELATED"/>
    <property type="match status" value="1"/>
</dbReference>
<evidence type="ECO:0000313" key="7">
    <source>
        <dbReference type="EMBL" id="KAK5173948.1"/>
    </source>
</evidence>
<dbReference type="InterPro" id="IPR036259">
    <property type="entry name" value="MFS_trans_sf"/>
</dbReference>
<feature type="transmembrane region" description="Helical" evidence="6">
    <location>
        <begin position="121"/>
        <end position="138"/>
    </location>
</feature>
<evidence type="ECO:0000256" key="4">
    <source>
        <dbReference type="ARBA" id="ARBA00022989"/>
    </source>
</evidence>
<dbReference type="EMBL" id="JAVRRA010020066">
    <property type="protein sequence ID" value="KAK5173948.1"/>
    <property type="molecule type" value="Genomic_DNA"/>
</dbReference>
<evidence type="ECO:0000256" key="5">
    <source>
        <dbReference type="ARBA" id="ARBA00023136"/>
    </source>
</evidence>
<evidence type="ECO:0000256" key="1">
    <source>
        <dbReference type="ARBA" id="ARBA00004141"/>
    </source>
</evidence>
<evidence type="ECO:0000256" key="3">
    <source>
        <dbReference type="ARBA" id="ARBA00022692"/>
    </source>
</evidence>
<accession>A0ABR0LI56</accession>
<proteinExistence type="inferred from homology"/>
<keyword evidence="3 6" id="KW-0812">Transmembrane</keyword>
<comment type="caution">
    <text evidence="7">The sequence shown here is derived from an EMBL/GenBank/DDBJ whole genome shotgun (WGS) entry which is preliminary data.</text>
</comment>
<comment type="similarity">
    <text evidence="2">Belongs to the major facilitator superfamily. TCR/Tet family.</text>
</comment>
<keyword evidence="8" id="KW-1185">Reference proteome</keyword>
<keyword evidence="4 6" id="KW-1133">Transmembrane helix</keyword>
<evidence type="ECO:0000256" key="2">
    <source>
        <dbReference type="ARBA" id="ARBA00007520"/>
    </source>
</evidence>
<evidence type="ECO:0000313" key="8">
    <source>
        <dbReference type="Proteomes" id="UP001357485"/>
    </source>
</evidence>
<feature type="transmembrane region" description="Helical" evidence="6">
    <location>
        <begin position="15"/>
        <end position="36"/>
    </location>
</feature>
<reference evidence="7 8" key="1">
    <citation type="submission" date="2023-08" db="EMBL/GenBank/DDBJ databases">
        <title>Black Yeasts Isolated from many extreme environments.</title>
        <authorList>
            <person name="Coleine C."/>
            <person name="Stajich J.E."/>
            <person name="Selbmann L."/>
        </authorList>
    </citation>
    <scope>NUCLEOTIDE SEQUENCE [LARGE SCALE GENOMIC DNA]</scope>
    <source>
        <strain evidence="7 8">CCFEE 536</strain>
    </source>
</reference>
<name>A0ABR0LI56_9PEZI</name>
<dbReference type="Proteomes" id="UP001357485">
    <property type="component" value="Unassembled WGS sequence"/>
</dbReference>
<sequence>MLLFGLEYGGVSHPWGSATVICLIVFGLVTIGLFVVNEWKFAKYPIMPLRLFKYRSNIAALLVCFCHGFVFIAGSYYMPLYFQAVLGATPLLSGVYLLPFALSLSFASAGTGIFIRKTGKYLPPIWFGMAWMTLGFGLF</sequence>
<protein>
    <recommendedName>
        <fullName evidence="9">Major facilitator superfamily (MFS) profile domain-containing protein</fullName>
    </recommendedName>
</protein>
<dbReference type="SUPFAM" id="SSF103473">
    <property type="entry name" value="MFS general substrate transporter"/>
    <property type="match status" value="1"/>
</dbReference>
<feature type="transmembrane region" description="Helical" evidence="6">
    <location>
        <begin position="57"/>
        <end position="78"/>
    </location>
</feature>
<feature type="non-terminal residue" evidence="7">
    <location>
        <position position="139"/>
    </location>
</feature>